<dbReference type="InterPro" id="IPR050482">
    <property type="entry name" value="Sensor_HK_TwoCompSys"/>
</dbReference>
<protein>
    <recommendedName>
        <fullName evidence="2">histidine kinase</fullName>
        <ecNumber evidence="2">2.7.13.3</ecNumber>
    </recommendedName>
</protein>
<keyword evidence="4" id="KW-0808">Transferase</keyword>
<dbReference type="CDD" id="cd16917">
    <property type="entry name" value="HATPase_UhpB-NarQ-NarX-like"/>
    <property type="match status" value="1"/>
</dbReference>
<comment type="caution">
    <text evidence="12">The sequence shown here is derived from an EMBL/GenBank/DDBJ whole genome shotgun (WGS) entry which is preliminary data.</text>
</comment>
<dbReference type="InterPro" id="IPR036890">
    <property type="entry name" value="HATPase_C_sf"/>
</dbReference>
<dbReference type="Gene3D" id="3.30.565.10">
    <property type="entry name" value="Histidine kinase-like ATPase, C-terminal domain"/>
    <property type="match status" value="1"/>
</dbReference>
<dbReference type="EMBL" id="JACLIC010000045">
    <property type="protein sequence ID" value="MBY0206428.1"/>
    <property type="molecule type" value="Genomic_DNA"/>
</dbReference>
<feature type="transmembrane region" description="Helical" evidence="9">
    <location>
        <begin position="7"/>
        <end position="24"/>
    </location>
</feature>
<evidence type="ECO:0000256" key="3">
    <source>
        <dbReference type="ARBA" id="ARBA00022553"/>
    </source>
</evidence>
<evidence type="ECO:0000256" key="4">
    <source>
        <dbReference type="ARBA" id="ARBA00022679"/>
    </source>
</evidence>
<feature type="domain" description="Histidine kinase/HSP90-like ATPase" evidence="10">
    <location>
        <begin position="187"/>
        <end position="267"/>
    </location>
</feature>
<dbReference type="RefSeq" id="WP_154959998.1">
    <property type="nucleotide sequence ID" value="NZ_JACLIC010000045.1"/>
</dbReference>
<evidence type="ECO:0000259" key="11">
    <source>
        <dbReference type="Pfam" id="PF07730"/>
    </source>
</evidence>
<keyword evidence="13" id="KW-1185">Reference proteome</keyword>
<keyword evidence="9" id="KW-0812">Transmembrane</keyword>
<proteinExistence type="predicted"/>
<evidence type="ECO:0000313" key="12">
    <source>
        <dbReference type="EMBL" id="MBY0206428.1"/>
    </source>
</evidence>
<keyword evidence="8" id="KW-0902">Two-component regulatory system</keyword>
<evidence type="ECO:0000256" key="2">
    <source>
        <dbReference type="ARBA" id="ARBA00012438"/>
    </source>
</evidence>
<evidence type="ECO:0000256" key="6">
    <source>
        <dbReference type="ARBA" id="ARBA00022777"/>
    </source>
</evidence>
<dbReference type="InterPro" id="IPR011712">
    <property type="entry name" value="Sig_transdc_His_kin_sub3_dim/P"/>
</dbReference>
<dbReference type="Pfam" id="PF07730">
    <property type="entry name" value="HisKA_3"/>
    <property type="match status" value="1"/>
</dbReference>
<sequence length="276" mass="31094">MSYKQIKWMILLIPTITVGLWEYIRHQFLMPYLSMDAGNWLTPVIVYLVSVTLLSRLFLMLEGARAALEQERASKTALEARDQLARELHDGISQSLFLLSVKTDKAGRSLAGTSHEQDLREIQKTVHEVNTYVRQAIAQLRYVPSPVADPEAVALQAQVESIVSDTVPEADIEWNLTEVSFSAKEQVELLACIREALLNVRKHAHATKVEVYTKGNASNWSVHIRDNGTGIQGDPMLFKDRYGLRITKERAEQMGWTFQLDSTPGNTQMIIGKGQT</sequence>
<feature type="domain" description="Signal transduction histidine kinase subgroup 3 dimerisation and phosphoacceptor" evidence="11">
    <location>
        <begin position="81"/>
        <end position="141"/>
    </location>
</feature>
<keyword evidence="9" id="KW-0472">Membrane</keyword>
<keyword evidence="5" id="KW-0547">Nucleotide-binding</keyword>
<dbReference type="GO" id="GO:0016301">
    <property type="term" value="F:kinase activity"/>
    <property type="evidence" value="ECO:0007669"/>
    <property type="project" value="UniProtKB-KW"/>
</dbReference>
<feature type="transmembrane region" description="Helical" evidence="9">
    <location>
        <begin position="44"/>
        <end position="61"/>
    </location>
</feature>
<evidence type="ECO:0000256" key="1">
    <source>
        <dbReference type="ARBA" id="ARBA00000085"/>
    </source>
</evidence>
<dbReference type="InterPro" id="IPR003594">
    <property type="entry name" value="HATPase_dom"/>
</dbReference>
<comment type="catalytic activity">
    <reaction evidence="1">
        <text>ATP + protein L-histidine = ADP + protein N-phospho-L-histidine.</text>
        <dbReference type="EC" id="2.7.13.3"/>
    </reaction>
</comment>
<name>A0ABS7KQQ1_9BACL</name>
<dbReference type="Proteomes" id="UP000706031">
    <property type="component" value="Unassembled WGS sequence"/>
</dbReference>
<dbReference type="PANTHER" id="PTHR24421:SF10">
    <property type="entry name" value="NITRATE_NITRITE SENSOR PROTEIN NARQ"/>
    <property type="match status" value="1"/>
</dbReference>
<keyword evidence="6 12" id="KW-0418">Kinase</keyword>
<accession>A0ABS7KQQ1</accession>
<evidence type="ECO:0000256" key="5">
    <source>
        <dbReference type="ARBA" id="ARBA00022741"/>
    </source>
</evidence>
<organism evidence="12 13">
    <name type="scientific">Paenibacillus cucumis</name>
    <name type="common">ex Kampfer et al. 2016</name>
    <dbReference type="NCBI Taxonomy" id="1776858"/>
    <lineage>
        <taxon>Bacteria</taxon>
        <taxon>Bacillati</taxon>
        <taxon>Bacillota</taxon>
        <taxon>Bacilli</taxon>
        <taxon>Bacillales</taxon>
        <taxon>Paenibacillaceae</taxon>
        <taxon>Paenibacillus</taxon>
    </lineage>
</organism>
<evidence type="ECO:0000313" key="13">
    <source>
        <dbReference type="Proteomes" id="UP000706031"/>
    </source>
</evidence>
<keyword evidence="7" id="KW-0067">ATP-binding</keyword>
<evidence type="ECO:0000256" key="7">
    <source>
        <dbReference type="ARBA" id="ARBA00022840"/>
    </source>
</evidence>
<dbReference type="Gene3D" id="1.20.5.1930">
    <property type="match status" value="1"/>
</dbReference>
<dbReference type="EC" id="2.7.13.3" evidence="2"/>
<keyword evidence="9" id="KW-1133">Transmembrane helix</keyword>
<evidence type="ECO:0000256" key="8">
    <source>
        <dbReference type="ARBA" id="ARBA00023012"/>
    </source>
</evidence>
<reference evidence="12 13" key="1">
    <citation type="submission" date="2020-08" db="EMBL/GenBank/DDBJ databases">
        <title>Fungal Genomes of the International Space Station.</title>
        <authorList>
            <person name="Seuylemezian A."/>
            <person name="Singh N.K."/>
            <person name="Wood J."/>
            <person name="Venkateswaran K."/>
        </authorList>
    </citation>
    <scope>NUCLEOTIDE SEQUENCE [LARGE SCALE GENOMIC DNA]</scope>
    <source>
        <strain evidence="12 13">S/N-304-OC-R4</strain>
    </source>
</reference>
<dbReference type="Pfam" id="PF02518">
    <property type="entry name" value="HATPase_c"/>
    <property type="match status" value="1"/>
</dbReference>
<evidence type="ECO:0000259" key="10">
    <source>
        <dbReference type="Pfam" id="PF02518"/>
    </source>
</evidence>
<dbReference type="SUPFAM" id="SSF55874">
    <property type="entry name" value="ATPase domain of HSP90 chaperone/DNA topoisomerase II/histidine kinase"/>
    <property type="match status" value="1"/>
</dbReference>
<gene>
    <name evidence="12" type="ORF">H7T88_24720</name>
</gene>
<evidence type="ECO:0000256" key="9">
    <source>
        <dbReference type="SAM" id="Phobius"/>
    </source>
</evidence>
<dbReference type="PANTHER" id="PTHR24421">
    <property type="entry name" value="NITRATE/NITRITE SENSOR PROTEIN NARX-RELATED"/>
    <property type="match status" value="1"/>
</dbReference>
<keyword evidence="3" id="KW-0597">Phosphoprotein</keyword>